<accession>A0AAV2KW29</accession>
<feature type="region of interest" description="Disordered" evidence="1">
    <location>
        <begin position="1"/>
        <end position="43"/>
    </location>
</feature>
<evidence type="ECO:0000313" key="3">
    <source>
        <dbReference type="Proteomes" id="UP001497482"/>
    </source>
</evidence>
<evidence type="ECO:0000256" key="1">
    <source>
        <dbReference type="SAM" id="MobiDB-lite"/>
    </source>
</evidence>
<evidence type="ECO:0000313" key="2">
    <source>
        <dbReference type="EMBL" id="CAL1592230.1"/>
    </source>
</evidence>
<organism evidence="2 3">
    <name type="scientific">Knipowitschia caucasica</name>
    <name type="common">Caucasian dwarf goby</name>
    <name type="synonym">Pomatoschistus caucasicus</name>
    <dbReference type="NCBI Taxonomy" id="637954"/>
    <lineage>
        <taxon>Eukaryota</taxon>
        <taxon>Metazoa</taxon>
        <taxon>Chordata</taxon>
        <taxon>Craniata</taxon>
        <taxon>Vertebrata</taxon>
        <taxon>Euteleostomi</taxon>
        <taxon>Actinopterygii</taxon>
        <taxon>Neopterygii</taxon>
        <taxon>Teleostei</taxon>
        <taxon>Neoteleostei</taxon>
        <taxon>Acanthomorphata</taxon>
        <taxon>Gobiaria</taxon>
        <taxon>Gobiiformes</taxon>
        <taxon>Gobioidei</taxon>
        <taxon>Gobiidae</taxon>
        <taxon>Gobiinae</taxon>
        <taxon>Knipowitschia</taxon>
    </lineage>
</organism>
<gene>
    <name evidence="2" type="ORF">KC01_LOCUS21512</name>
</gene>
<dbReference type="EMBL" id="OZ035824">
    <property type="protein sequence ID" value="CAL1592230.1"/>
    <property type="molecule type" value="Genomic_DNA"/>
</dbReference>
<name>A0AAV2KW29_KNICA</name>
<protein>
    <submittedName>
        <fullName evidence="2">Uncharacterized protein</fullName>
    </submittedName>
</protein>
<reference evidence="2 3" key="1">
    <citation type="submission" date="2024-04" db="EMBL/GenBank/DDBJ databases">
        <authorList>
            <person name="Waldvogel A.-M."/>
            <person name="Schoenle A."/>
        </authorList>
    </citation>
    <scope>NUCLEOTIDE SEQUENCE [LARGE SCALE GENOMIC DNA]</scope>
</reference>
<dbReference type="Proteomes" id="UP001497482">
    <property type="component" value="Chromosome 2"/>
</dbReference>
<feature type="compositionally biased region" description="Polar residues" evidence="1">
    <location>
        <begin position="1"/>
        <end position="12"/>
    </location>
</feature>
<feature type="compositionally biased region" description="Gly residues" evidence="1">
    <location>
        <begin position="27"/>
        <end position="39"/>
    </location>
</feature>
<keyword evidence="3" id="KW-1185">Reference proteome</keyword>
<sequence>MPAQRHSTSAQNTRRDSKTYRQFHSGTPGGRAGRSGGWLGVETTGLHPTAPVLKSPGRPTTQNKLAPCGIAAYCIGHWAKPRRLHSTS</sequence>
<dbReference type="AlphaFoldDB" id="A0AAV2KW29"/>
<proteinExistence type="predicted"/>